<reference evidence="2" key="1">
    <citation type="journal article" date="2012" name="PLoS Genet.">
        <title>Comparative analysis of the genomes of two field isolates of the rice blast fungus Magnaporthe oryzae.</title>
        <authorList>
            <person name="Xue M."/>
            <person name="Yang J."/>
            <person name="Li Z."/>
            <person name="Hu S."/>
            <person name="Yao N."/>
            <person name="Dean R.A."/>
            <person name="Zhao W."/>
            <person name="Shen M."/>
            <person name="Zhang H."/>
            <person name="Li C."/>
            <person name="Liu L."/>
            <person name="Cao L."/>
            <person name="Xu X."/>
            <person name="Xing Y."/>
            <person name="Hsiang T."/>
            <person name="Zhang Z."/>
            <person name="Xu J.R."/>
            <person name="Peng Y.L."/>
        </authorList>
    </citation>
    <scope>NUCLEOTIDE SEQUENCE</scope>
    <source>
        <strain evidence="2">Y34</strain>
    </source>
</reference>
<dbReference type="InterPro" id="IPR011009">
    <property type="entry name" value="Kinase-like_dom_sf"/>
</dbReference>
<evidence type="ECO:0000259" key="1">
    <source>
        <dbReference type="Pfam" id="PF01636"/>
    </source>
</evidence>
<dbReference type="PANTHER" id="PTHR21310">
    <property type="entry name" value="AMINOGLYCOSIDE PHOSPHOTRANSFERASE-RELATED-RELATED"/>
    <property type="match status" value="1"/>
</dbReference>
<dbReference type="PANTHER" id="PTHR21310:SF15">
    <property type="entry name" value="AMINOGLYCOSIDE PHOSPHOTRANSFERASE DOMAIN-CONTAINING PROTEIN"/>
    <property type="match status" value="1"/>
</dbReference>
<sequence>MPPVTFWMLNERREKDCVSITTERKYFRVGNIWIKRNLRPAEWQIHPVNGNIIVPLFGKERLQNEAATLQYIARNTNIPIPKLIGSFEDDGAVHLITEHVEGVQMNELDQDQRKKVEKEVEFHLQTLKKLCSAEWGGPSGIVIPPYRVITDTFRPRWNMQRRDSMDLVFCHNDLSTHNILVDKDTLKINAILDWEYAGFFPPQFEAEYFRRPGPSIALEDEDDDVKKLVGILQKCEAK</sequence>
<feature type="domain" description="Aminoglycoside phosphotransferase" evidence="1">
    <location>
        <begin position="159"/>
        <end position="205"/>
    </location>
</feature>
<gene>
    <name evidence="2" type="ORF">OOU_Y34scaffold01013g1</name>
</gene>
<dbReference type="InterPro" id="IPR002575">
    <property type="entry name" value="Aminoglycoside_PTrfase"/>
</dbReference>
<accession>A0AA97PFR3</accession>
<dbReference type="CDD" id="cd05120">
    <property type="entry name" value="APH_ChoK_like"/>
    <property type="match status" value="1"/>
</dbReference>
<dbReference type="AlphaFoldDB" id="A0AA97PFR3"/>
<dbReference type="InterPro" id="IPR051678">
    <property type="entry name" value="AGP_Transferase"/>
</dbReference>
<dbReference type="Pfam" id="PF01636">
    <property type="entry name" value="APH"/>
    <property type="match status" value="1"/>
</dbReference>
<organism evidence="2">
    <name type="scientific">Pyricularia oryzae (strain Y34)</name>
    <name type="common">Rice blast fungus</name>
    <name type="synonym">Magnaporthe oryzae</name>
    <dbReference type="NCBI Taxonomy" id="1143189"/>
    <lineage>
        <taxon>Eukaryota</taxon>
        <taxon>Fungi</taxon>
        <taxon>Dikarya</taxon>
        <taxon>Ascomycota</taxon>
        <taxon>Pezizomycotina</taxon>
        <taxon>Sordariomycetes</taxon>
        <taxon>Sordariomycetidae</taxon>
        <taxon>Magnaporthales</taxon>
        <taxon>Pyriculariaceae</taxon>
        <taxon>Pyricularia</taxon>
    </lineage>
</organism>
<dbReference type="SUPFAM" id="SSF56112">
    <property type="entry name" value="Protein kinase-like (PK-like)"/>
    <property type="match status" value="1"/>
</dbReference>
<evidence type="ECO:0000313" key="2">
    <source>
        <dbReference type="EMBL" id="ELQ32927.1"/>
    </source>
</evidence>
<dbReference type="Proteomes" id="UP000011086">
    <property type="component" value="Unassembled WGS sequence"/>
</dbReference>
<protein>
    <recommendedName>
        <fullName evidence="1">Aminoglycoside phosphotransferase domain-containing protein</fullName>
    </recommendedName>
</protein>
<dbReference type="Gene3D" id="3.90.1200.10">
    <property type="match status" value="1"/>
</dbReference>
<dbReference type="EMBL" id="JH793425">
    <property type="protein sequence ID" value="ELQ32927.1"/>
    <property type="molecule type" value="Genomic_DNA"/>
</dbReference>
<proteinExistence type="predicted"/>
<name>A0AA97PFR3_PYRO3</name>